<reference evidence="1" key="2">
    <citation type="journal article" date="2023" name="Proc. Natl. Acad. Sci. U.S.A.">
        <title>A global phylogenomic analysis of the shiitake genus Lentinula.</title>
        <authorList>
            <person name="Sierra-Patev S."/>
            <person name="Min B."/>
            <person name="Naranjo-Ortiz M."/>
            <person name="Looney B."/>
            <person name="Konkel Z."/>
            <person name="Slot J.C."/>
            <person name="Sakamoto Y."/>
            <person name="Steenwyk J.L."/>
            <person name="Rokas A."/>
            <person name="Carro J."/>
            <person name="Camarero S."/>
            <person name="Ferreira P."/>
            <person name="Molpeceres G."/>
            <person name="Ruiz-Duenas F.J."/>
            <person name="Serrano A."/>
            <person name="Henrissat B."/>
            <person name="Drula E."/>
            <person name="Hughes K.W."/>
            <person name="Mata J.L."/>
            <person name="Ishikawa N.K."/>
            <person name="Vargas-Isla R."/>
            <person name="Ushijima S."/>
            <person name="Smith C.A."/>
            <person name="Donoghue J."/>
            <person name="Ahrendt S."/>
            <person name="Andreopoulos W."/>
            <person name="He G."/>
            <person name="LaButti K."/>
            <person name="Lipzen A."/>
            <person name="Ng V."/>
            <person name="Riley R."/>
            <person name="Sandor L."/>
            <person name="Barry K."/>
            <person name="Martinez A.T."/>
            <person name="Xiao Y."/>
            <person name="Gibbons J.G."/>
            <person name="Terashima K."/>
            <person name="Grigoriev I.V."/>
            <person name="Hibbett D."/>
        </authorList>
    </citation>
    <scope>NUCLEOTIDE SEQUENCE</scope>
    <source>
        <strain evidence="1">ET3784</strain>
    </source>
</reference>
<sequence length="258" mass="28703">MAITIQNSLERPLAQLMPAPLQFETPPSSIQHANSIPQFVKWNLKRVILADVHYEHQLYGPDNTYLHSIFPIHRNFSVMPQALLRRAIRTGRLNDLNVSTGSTGATHVGRDAGGIIKIKIYPDFLVVKVVPTPEDRPRTQQVVCVVEIKLGDISAVRDVDTSQAEAQMLEYMTTLINHPFRDPNLKGYLIVADKYLEFRIENNVVVYDPDGWIGIFSSGDPLTVALSNIAVAEWNRTTMQVALVAFAMMAAELVAGGL</sequence>
<name>A0AA38MR79_9AGAR</name>
<evidence type="ECO:0000313" key="1">
    <source>
        <dbReference type="EMBL" id="KAJ3717238.1"/>
    </source>
</evidence>
<organism evidence="1 2">
    <name type="scientific">Lentinula guzmanii</name>
    <dbReference type="NCBI Taxonomy" id="2804957"/>
    <lineage>
        <taxon>Eukaryota</taxon>
        <taxon>Fungi</taxon>
        <taxon>Dikarya</taxon>
        <taxon>Basidiomycota</taxon>
        <taxon>Agaricomycotina</taxon>
        <taxon>Agaricomycetes</taxon>
        <taxon>Agaricomycetidae</taxon>
        <taxon>Agaricales</taxon>
        <taxon>Marasmiineae</taxon>
        <taxon>Omphalotaceae</taxon>
        <taxon>Lentinula</taxon>
    </lineage>
</organism>
<gene>
    <name evidence="1" type="ORF">DFJ43DRAFT_1100024</name>
</gene>
<comment type="caution">
    <text evidence="1">The sequence shown here is derived from an EMBL/GenBank/DDBJ whole genome shotgun (WGS) entry which is preliminary data.</text>
</comment>
<protein>
    <submittedName>
        <fullName evidence="1">Uncharacterized protein</fullName>
    </submittedName>
</protein>
<proteinExistence type="predicted"/>
<dbReference type="Proteomes" id="UP001176059">
    <property type="component" value="Unassembled WGS sequence"/>
</dbReference>
<evidence type="ECO:0000313" key="2">
    <source>
        <dbReference type="Proteomes" id="UP001176059"/>
    </source>
</evidence>
<dbReference type="EMBL" id="JANVFO010000075">
    <property type="protein sequence ID" value="KAJ3717238.1"/>
    <property type="molecule type" value="Genomic_DNA"/>
</dbReference>
<dbReference type="AlphaFoldDB" id="A0AA38MR79"/>
<accession>A0AA38MR79</accession>
<keyword evidence="2" id="KW-1185">Reference proteome</keyword>
<reference evidence="1" key="1">
    <citation type="submission" date="2022-08" db="EMBL/GenBank/DDBJ databases">
        <authorList>
            <consortium name="DOE Joint Genome Institute"/>
            <person name="Min B."/>
            <person name="Sierra-Patev S."/>
            <person name="Naranjo-Ortiz M."/>
            <person name="Looney B."/>
            <person name="Konkel Z."/>
            <person name="Slot J.C."/>
            <person name="Sakamoto Y."/>
            <person name="Steenwyk J.L."/>
            <person name="Rokas A."/>
            <person name="Carro J."/>
            <person name="Camarero S."/>
            <person name="Ferreira P."/>
            <person name="Molpeceres G."/>
            <person name="Ruiz-duenas F.J."/>
            <person name="Serrano A."/>
            <person name="Henrissat B."/>
            <person name="Drula E."/>
            <person name="Hughes K.W."/>
            <person name="Mata J.L."/>
            <person name="Ishikawa N.K."/>
            <person name="Vargas-Isla R."/>
            <person name="Ushijima S."/>
            <person name="Smith C.A."/>
            <person name="Ahrendt S."/>
            <person name="Andreopoulos W."/>
            <person name="He G."/>
            <person name="LaButti K."/>
            <person name="Lipzen A."/>
            <person name="Ng V."/>
            <person name="Riley R."/>
            <person name="Sandor L."/>
            <person name="Barry K."/>
            <person name="Martinez A.T."/>
            <person name="Xiao Y."/>
            <person name="Gibbons J.G."/>
            <person name="Terashima K."/>
            <person name="Hibbett D.S."/>
            <person name="Grigoriev I.V."/>
        </authorList>
    </citation>
    <scope>NUCLEOTIDE SEQUENCE</scope>
    <source>
        <strain evidence="1">ET3784</strain>
    </source>
</reference>